<evidence type="ECO:0000313" key="2">
    <source>
        <dbReference type="Proteomes" id="UP000319103"/>
    </source>
</evidence>
<accession>A0A540VZL8</accession>
<gene>
    <name evidence="1" type="ORF">E6W39_07770</name>
</gene>
<evidence type="ECO:0000313" key="1">
    <source>
        <dbReference type="EMBL" id="TQF02187.1"/>
    </source>
</evidence>
<dbReference type="OrthoDB" id="3384074at2"/>
<dbReference type="Proteomes" id="UP000319103">
    <property type="component" value="Unassembled WGS sequence"/>
</dbReference>
<name>A0A540VZL8_9ACTN</name>
<organism evidence="1 2">
    <name type="scientific">Kitasatospora acidiphila</name>
    <dbReference type="NCBI Taxonomy" id="2567942"/>
    <lineage>
        <taxon>Bacteria</taxon>
        <taxon>Bacillati</taxon>
        <taxon>Actinomycetota</taxon>
        <taxon>Actinomycetes</taxon>
        <taxon>Kitasatosporales</taxon>
        <taxon>Streptomycetaceae</taxon>
        <taxon>Kitasatospora</taxon>
    </lineage>
</organism>
<keyword evidence="2" id="KW-1185">Reference proteome</keyword>
<dbReference type="EMBL" id="VIGB01000003">
    <property type="protein sequence ID" value="TQF02187.1"/>
    <property type="molecule type" value="Genomic_DNA"/>
</dbReference>
<comment type="caution">
    <text evidence="1">The sequence shown here is derived from an EMBL/GenBank/DDBJ whole genome shotgun (WGS) entry which is preliminary data.</text>
</comment>
<protein>
    <submittedName>
        <fullName evidence="1">Uncharacterized protein</fullName>
    </submittedName>
</protein>
<proteinExistence type="predicted"/>
<dbReference type="RefSeq" id="WP_141632888.1">
    <property type="nucleotide sequence ID" value="NZ_VIGB01000003.1"/>
</dbReference>
<sequence length="72" mass="8003">MEVGSPSGLSGGEIASRLRTTLTNDRGWHLDHDNSGCRPNGWLLDRRRLCLNLIVHDRSVDVFLEGGDTYHG</sequence>
<reference evidence="1 2" key="1">
    <citation type="submission" date="2019-06" db="EMBL/GenBank/DDBJ databases">
        <title>Description of Kitasatospora acidophila sp. nov. isolated from pine grove soil, and reclassification of Streptomyces novaecaesareae to Kitasatospora novaeceasareae comb. nov.</title>
        <authorList>
            <person name="Kim M.J."/>
        </authorList>
    </citation>
    <scope>NUCLEOTIDE SEQUENCE [LARGE SCALE GENOMIC DNA]</scope>
    <source>
        <strain evidence="1 2">MMS16-CNU292</strain>
    </source>
</reference>
<dbReference type="AlphaFoldDB" id="A0A540VZL8"/>